<evidence type="ECO:0000256" key="1">
    <source>
        <dbReference type="SAM" id="MobiDB-lite"/>
    </source>
</evidence>
<name>A0A558ANS4_9PSEU</name>
<dbReference type="EMBL" id="VJZA01000001">
    <property type="protein sequence ID" value="TVT25906.1"/>
    <property type="molecule type" value="Genomic_DNA"/>
</dbReference>
<feature type="region of interest" description="Disordered" evidence="1">
    <location>
        <begin position="69"/>
        <end position="100"/>
    </location>
</feature>
<feature type="compositionally biased region" description="Basic residues" evidence="1">
    <location>
        <begin position="88"/>
        <end position="100"/>
    </location>
</feature>
<dbReference type="RefSeq" id="WP_144631743.1">
    <property type="nucleotide sequence ID" value="NZ_BNAX01000008.1"/>
</dbReference>
<gene>
    <name evidence="2" type="ORF">FNH06_00235</name>
</gene>
<keyword evidence="3" id="KW-1185">Reference proteome</keyword>
<evidence type="ECO:0000313" key="3">
    <source>
        <dbReference type="Proteomes" id="UP000318578"/>
    </source>
</evidence>
<protein>
    <recommendedName>
        <fullName evidence="4">CsbD family protein</fullName>
    </recommendedName>
</protein>
<sequence length="100" mass="10410">MSLFDMIKGKAEELLGGVGDKVAELTGIDVPGREQISETTTGLAEAGQNLTDTAVSTGQSLADTATEAGWGVPETTHGVGGRLAPAWPRHRAGRVTHRSR</sequence>
<evidence type="ECO:0008006" key="4">
    <source>
        <dbReference type="Google" id="ProtNLM"/>
    </source>
</evidence>
<dbReference type="AlphaFoldDB" id="A0A558ANS4"/>
<reference evidence="2 3" key="1">
    <citation type="submission" date="2019-07" db="EMBL/GenBank/DDBJ databases">
        <title>New species of Amycolatopsis and Streptomyces.</title>
        <authorList>
            <person name="Duangmal K."/>
            <person name="Teo W.F.A."/>
            <person name="Lipun K."/>
        </authorList>
    </citation>
    <scope>NUCLEOTIDE SEQUENCE [LARGE SCALE GENOMIC DNA]</scope>
    <source>
        <strain evidence="2 3">JCM 30562</strain>
    </source>
</reference>
<comment type="caution">
    <text evidence="2">The sequence shown here is derived from an EMBL/GenBank/DDBJ whole genome shotgun (WGS) entry which is preliminary data.</text>
</comment>
<proteinExistence type="predicted"/>
<accession>A0A558ANS4</accession>
<organism evidence="2 3">
    <name type="scientific">Amycolatopsis acidiphila</name>
    <dbReference type="NCBI Taxonomy" id="715473"/>
    <lineage>
        <taxon>Bacteria</taxon>
        <taxon>Bacillati</taxon>
        <taxon>Actinomycetota</taxon>
        <taxon>Actinomycetes</taxon>
        <taxon>Pseudonocardiales</taxon>
        <taxon>Pseudonocardiaceae</taxon>
        <taxon>Amycolatopsis</taxon>
    </lineage>
</organism>
<dbReference type="OrthoDB" id="3830478at2"/>
<dbReference type="Proteomes" id="UP000318578">
    <property type="component" value="Unassembled WGS sequence"/>
</dbReference>
<evidence type="ECO:0000313" key="2">
    <source>
        <dbReference type="EMBL" id="TVT25906.1"/>
    </source>
</evidence>